<accession>A0A538SQS7</accession>
<dbReference type="PANTHER" id="PTHR47245">
    <property type="entry name" value="PEPTIDYLPROLYL ISOMERASE"/>
    <property type="match status" value="1"/>
</dbReference>
<feature type="domain" description="PpiC" evidence="4">
    <location>
        <begin position="616"/>
        <end position="717"/>
    </location>
</feature>
<name>A0A538SQS7_UNCEI</name>
<dbReference type="SUPFAM" id="SSF109998">
    <property type="entry name" value="Triger factor/SurA peptide-binding domain-like"/>
    <property type="match status" value="1"/>
</dbReference>
<dbReference type="GO" id="GO:0003755">
    <property type="term" value="F:peptidyl-prolyl cis-trans isomerase activity"/>
    <property type="evidence" value="ECO:0007669"/>
    <property type="project" value="UniProtKB-KW"/>
</dbReference>
<dbReference type="InterPro" id="IPR027304">
    <property type="entry name" value="Trigger_fact/SurA_dom_sf"/>
</dbReference>
<evidence type="ECO:0000256" key="2">
    <source>
        <dbReference type="SAM" id="MobiDB-lite"/>
    </source>
</evidence>
<sequence>MSERNFSKALARRVEAARRLLASAVIAATIALATCAAIAQTPAGATTQTQAKTSAKPKTPTASPANPESVVATVGSRSIGRAEFESRYAKRSEQYRTHSGSDLAAELVPIARRQALEGLIQAVFFTNGDFNQARFDAAKNTRPQQFAYAVQQIRVELGGRRLQQQLEREFAPPEAELRAEAEQELTRASVSLLALQRGDFAIGYAEPREADVLDQYRARRAEFMRPDRARLTIAFIDTPVLPDSERSDPAKARAWSERMRAQAQAALAAVNGGASLEEATADFGAPRRDIDVTRDHFPVYWRGDERLNGLVFAQSRGAVLSEPVPAEQGWLLVRVEERVPAHVDPLKDAAPLIRADLRERARRQTEEQATRLIYQQMRDSLRTTAYRVRYAVTDTSTLKLPEPGASELERYYRAHLAEYSTFDPATTSVRARPFAEVKSDVRSRWMRERRIVAAREITAAIAAAWSQGKRDRGAESRAAVLRDVGPVVPGAAADTDAVGRAVGDSLTARAGALGVGTGLSPRGPMVFHVYQAVPGYIPTFDQVRRRLAARRDEERQREEERGAHALFDRDPSRFRTGDIVFFTRVSIAPTDALNVKLTRAEVERYHQEHIDRYSLRETMSARHILISPTGPGPEADEKARARAADLLRRIRAGEDFGALARQYSDDPPTRDNGGELGSFGRGAMLEEFERAAFSLRAGEVSDLVRTHEGYHIIQCISRESAFAQPLAWMYANVASDLARERARQMAKARADSLYLVA</sequence>
<dbReference type="Pfam" id="PF00639">
    <property type="entry name" value="Rotamase"/>
    <property type="match status" value="1"/>
</dbReference>
<keyword evidence="1" id="KW-0697">Rotamase</keyword>
<evidence type="ECO:0000256" key="3">
    <source>
        <dbReference type="SAM" id="SignalP"/>
    </source>
</evidence>
<evidence type="ECO:0000259" key="4">
    <source>
        <dbReference type="PROSITE" id="PS50198"/>
    </source>
</evidence>
<dbReference type="Gene3D" id="3.10.50.40">
    <property type="match status" value="1"/>
</dbReference>
<feature type="non-terminal residue" evidence="5">
    <location>
        <position position="757"/>
    </location>
</feature>
<dbReference type="SUPFAM" id="SSF54534">
    <property type="entry name" value="FKBP-like"/>
    <property type="match status" value="1"/>
</dbReference>
<evidence type="ECO:0000313" key="5">
    <source>
        <dbReference type="EMBL" id="TMQ53735.1"/>
    </source>
</evidence>
<comment type="caution">
    <text evidence="5">The sequence shown here is derived from an EMBL/GenBank/DDBJ whole genome shotgun (WGS) entry which is preliminary data.</text>
</comment>
<proteinExistence type="predicted"/>
<dbReference type="InterPro" id="IPR023058">
    <property type="entry name" value="PPIase_PpiC_CS"/>
</dbReference>
<feature type="signal peptide" evidence="3">
    <location>
        <begin position="1"/>
        <end position="39"/>
    </location>
</feature>
<dbReference type="PROSITE" id="PS50198">
    <property type="entry name" value="PPIC_PPIASE_2"/>
    <property type="match status" value="1"/>
</dbReference>
<evidence type="ECO:0000256" key="1">
    <source>
        <dbReference type="PROSITE-ProRule" id="PRU00278"/>
    </source>
</evidence>
<dbReference type="InterPro" id="IPR050245">
    <property type="entry name" value="PrsA_foldase"/>
</dbReference>
<dbReference type="Pfam" id="PF13145">
    <property type="entry name" value="Rotamase_2"/>
    <property type="match status" value="1"/>
</dbReference>
<dbReference type="InterPro" id="IPR046357">
    <property type="entry name" value="PPIase_dom_sf"/>
</dbReference>
<dbReference type="PANTHER" id="PTHR47245:SF2">
    <property type="entry name" value="PEPTIDYL-PROLYL CIS-TRANS ISOMERASE HP_0175-RELATED"/>
    <property type="match status" value="1"/>
</dbReference>
<dbReference type="AlphaFoldDB" id="A0A538SQS7"/>
<keyword evidence="1" id="KW-0413">Isomerase</keyword>
<feature type="region of interest" description="Disordered" evidence="2">
    <location>
        <begin position="43"/>
        <end position="74"/>
    </location>
</feature>
<feature type="compositionally biased region" description="Low complexity" evidence="2">
    <location>
        <begin position="43"/>
        <end position="65"/>
    </location>
</feature>
<dbReference type="PROSITE" id="PS01096">
    <property type="entry name" value="PPIC_PPIASE_1"/>
    <property type="match status" value="1"/>
</dbReference>
<evidence type="ECO:0000313" key="6">
    <source>
        <dbReference type="Proteomes" id="UP000317716"/>
    </source>
</evidence>
<reference evidence="5 6" key="1">
    <citation type="journal article" date="2019" name="Nat. Microbiol.">
        <title>Mediterranean grassland soil C-N compound turnover is dependent on rainfall and depth, and is mediated by genomically divergent microorganisms.</title>
        <authorList>
            <person name="Diamond S."/>
            <person name="Andeer P.F."/>
            <person name="Li Z."/>
            <person name="Crits-Christoph A."/>
            <person name="Burstein D."/>
            <person name="Anantharaman K."/>
            <person name="Lane K.R."/>
            <person name="Thomas B.C."/>
            <person name="Pan C."/>
            <person name="Northen T.R."/>
            <person name="Banfield J.F."/>
        </authorList>
    </citation>
    <scope>NUCLEOTIDE SEQUENCE [LARGE SCALE GENOMIC DNA]</scope>
    <source>
        <strain evidence="5">WS_2</strain>
    </source>
</reference>
<dbReference type="InterPro" id="IPR000297">
    <property type="entry name" value="PPIase_PpiC"/>
</dbReference>
<keyword evidence="3" id="KW-0732">Signal</keyword>
<feature type="chain" id="PRO_5021905562" description="PpiC domain-containing protein" evidence="3">
    <location>
        <begin position="40"/>
        <end position="757"/>
    </location>
</feature>
<protein>
    <recommendedName>
        <fullName evidence="4">PpiC domain-containing protein</fullName>
    </recommendedName>
</protein>
<gene>
    <name evidence="5" type="ORF">E6K72_08210</name>
</gene>
<dbReference type="EMBL" id="VBOS01000291">
    <property type="protein sequence ID" value="TMQ53735.1"/>
    <property type="molecule type" value="Genomic_DNA"/>
</dbReference>
<dbReference type="Proteomes" id="UP000317716">
    <property type="component" value="Unassembled WGS sequence"/>
</dbReference>
<organism evidence="5 6">
    <name type="scientific">Eiseniibacteriota bacterium</name>
    <dbReference type="NCBI Taxonomy" id="2212470"/>
    <lineage>
        <taxon>Bacteria</taxon>
        <taxon>Candidatus Eiseniibacteriota</taxon>
    </lineage>
</organism>